<organism evidence="1 2">
    <name type="scientific">Triplophysa tibetana</name>
    <dbReference type="NCBI Taxonomy" id="1572043"/>
    <lineage>
        <taxon>Eukaryota</taxon>
        <taxon>Metazoa</taxon>
        <taxon>Chordata</taxon>
        <taxon>Craniata</taxon>
        <taxon>Vertebrata</taxon>
        <taxon>Euteleostomi</taxon>
        <taxon>Actinopterygii</taxon>
        <taxon>Neopterygii</taxon>
        <taxon>Teleostei</taxon>
        <taxon>Ostariophysi</taxon>
        <taxon>Cypriniformes</taxon>
        <taxon>Nemacheilidae</taxon>
        <taxon>Triplophysa</taxon>
    </lineage>
</organism>
<dbReference type="EMBL" id="SOYY01000019">
    <property type="protein sequence ID" value="KAA0707914.1"/>
    <property type="molecule type" value="Genomic_DNA"/>
</dbReference>
<name>A0A5A9ND60_9TELE</name>
<gene>
    <name evidence="1" type="ORF">E1301_Tti009608</name>
</gene>
<proteinExistence type="predicted"/>
<dbReference type="Proteomes" id="UP000324632">
    <property type="component" value="Chromosome 19"/>
</dbReference>
<comment type="caution">
    <text evidence="1">The sequence shown here is derived from an EMBL/GenBank/DDBJ whole genome shotgun (WGS) entry which is preliminary data.</text>
</comment>
<sequence length="111" mass="12755">MLICHPDDHPLWLEPLFPVPRRWTAAWRLQSGQHHPPAVLPACMQQSAWTQRSNKSHTLNVGCKDDDHEFGLVFCSDNHSAIIKWISASESDWSQTQVSSRELLLLKRCVK</sequence>
<evidence type="ECO:0000313" key="1">
    <source>
        <dbReference type="EMBL" id="KAA0707914.1"/>
    </source>
</evidence>
<keyword evidence="2" id="KW-1185">Reference proteome</keyword>
<accession>A0A5A9ND60</accession>
<reference evidence="1 2" key="1">
    <citation type="journal article" date="2019" name="Mol. Ecol. Resour.">
        <title>Chromosome-level genome assembly of Triplophysa tibetana, a fish adapted to the harsh high-altitude environment of the Tibetan Plateau.</title>
        <authorList>
            <person name="Yang X."/>
            <person name="Liu H."/>
            <person name="Ma Z."/>
            <person name="Zou Y."/>
            <person name="Zou M."/>
            <person name="Mao Y."/>
            <person name="Li X."/>
            <person name="Wang H."/>
            <person name="Chen T."/>
            <person name="Wang W."/>
            <person name="Yang R."/>
        </authorList>
    </citation>
    <scope>NUCLEOTIDE SEQUENCE [LARGE SCALE GENOMIC DNA]</scope>
    <source>
        <strain evidence="1">TTIB1903HZAU</strain>
        <tissue evidence="1">Muscle</tissue>
    </source>
</reference>
<protein>
    <submittedName>
        <fullName evidence="1">Uncharacterized protein</fullName>
    </submittedName>
</protein>
<evidence type="ECO:0000313" key="2">
    <source>
        <dbReference type="Proteomes" id="UP000324632"/>
    </source>
</evidence>
<dbReference type="AlphaFoldDB" id="A0A5A9ND60"/>